<keyword evidence="6 7" id="KW-0472">Membrane</keyword>
<reference evidence="8" key="1">
    <citation type="journal article" date="2022" name="Genome Biol. Evol.">
        <title>A New Gene Family Diagnostic for Intracellular Biomineralization of Amorphous Ca Carbonates by Cyanobacteria.</title>
        <authorList>
            <person name="Benzerara K."/>
            <person name="Duprat E."/>
            <person name="Bitard-Feildel T."/>
            <person name="Caumes G."/>
            <person name="Cassier-Chauvat C."/>
            <person name="Chauvat F."/>
            <person name="Dezi M."/>
            <person name="Diop S.I."/>
            <person name="Gaschignard G."/>
            <person name="Gorgen S."/>
            <person name="Gugger M."/>
            <person name="Lopez-Garcia P."/>
            <person name="Millet M."/>
            <person name="Skouri-Panet F."/>
            <person name="Moreira D."/>
            <person name="Callebaut I."/>
        </authorList>
    </citation>
    <scope>NUCLEOTIDE SEQUENCE</scope>
    <source>
        <strain evidence="8">G9</strain>
    </source>
</reference>
<evidence type="ECO:0000256" key="3">
    <source>
        <dbReference type="ARBA" id="ARBA00022679"/>
    </source>
</evidence>
<reference evidence="8" key="2">
    <citation type="submission" date="2022-01" db="EMBL/GenBank/DDBJ databases">
        <authorList>
            <person name="Zivanovic Y."/>
            <person name="Moreira D."/>
            <person name="Lopez-Garcia P."/>
        </authorList>
    </citation>
    <scope>NUCLEOTIDE SEQUENCE</scope>
    <source>
        <strain evidence="8">G9</strain>
    </source>
</reference>
<evidence type="ECO:0000256" key="2">
    <source>
        <dbReference type="ARBA" id="ARBA00022676"/>
    </source>
</evidence>
<feature type="transmembrane region" description="Helical" evidence="7">
    <location>
        <begin position="355"/>
        <end position="378"/>
    </location>
</feature>
<accession>A0ABT6F081</accession>
<evidence type="ECO:0000256" key="6">
    <source>
        <dbReference type="ARBA" id="ARBA00023136"/>
    </source>
</evidence>
<dbReference type="InterPro" id="IPR029044">
    <property type="entry name" value="Nucleotide-diphossugar_trans"/>
</dbReference>
<keyword evidence="3" id="KW-0808">Transferase</keyword>
<dbReference type="RefSeq" id="WP_277867121.1">
    <property type="nucleotide sequence ID" value="NZ_JAKKUT010000002.1"/>
</dbReference>
<evidence type="ECO:0000313" key="8">
    <source>
        <dbReference type="EMBL" id="MDG2991245.1"/>
    </source>
</evidence>
<keyword evidence="4 7" id="KW-0812">Transmembrane</keyword>
<dbReference type="CDD" id="cd06423">
    <property type="entry name" value="CESA_like"/>
    <property type="match status" value="1"/>
</dbReference>
<organism evidence="8 9">
    <name type="scientific">Candidatus Synechococcus calcipolaris G9</name>
    <dbReference type="NCBI Taxonomy" id="1497997"/>
    <lineage>
        <taxon>Bacteria</taxon>
        <taxon>Bacillati</taxon>
        <taxon>Cyanobacteriota</taxon>
        <taxon>Cyanophyceae</taxon>
        <taxon>Synechococcales</taxon>
        <taxon>Synechococcaceae</taxon>
        <taxon>Synechococcus</taxon>
    </lineage>
</organism>
<evidence type="ECO:0000256" key="1">
    <source>
        <dbReference type="ARBA" id="ARBA00004141"/>
    </source>
</evidence>
<dbReference type="InterPro" id="IPR050321">
    <property type="entry name" value="Glycosyltr_2/OpgH_subfam"/>
</dbReference>
<dbReference type="PANTHER" id="PTHR43867">
    <property type="entry name" value="CELLULOSE SYNTHASE CATALYTIC SUBUNIT A [UDP-FORMING]"/>
    <property type="match status" value="1"/>
</dbReference>
<comment type="subcellular location">
    <subcellularLocation>
        <location evidence="1">Membrane</location>
        <topology evidence="1">Multi-pass membrane protein</topology>
    </subcellularLocation>
</comment>
<dbReference type="Gene3D" id="3.90.550.10">
    <property type="entry name" value="Spore Coat Polysaccharide Biosynthesis Protein SpsA, Chain A"/>
    <property type="match status" value="1"/>
</dbReference>
<feature type="transmembrane region" description="Helical" evidence="7">
    <location>
        <begin position="384"/>
        <end position="405"/>
    </location>
</feature>
<evidence type="ECO:0000256" key="5">
    <source>
        <dbReference type="ARBA" id="ARBA00022989"/>
    </source>
</evidence>
<gene>
    <name evidence="8" type="ORF">L3556_09935</name>
</gene>
<dbReference type="Proteomes" id="UP001154265">
    <property type="component" value="Unassembled WGS sequence"/>
</dbReference>
<name>A0ABT6F081_9SYNE</name>
<dbReference type="PANTHER" id="PTHR43867:SF2">
    <property type="entry name" value="CELLULOSE SYNTHASE CATALYTIC SUBUNIT A [UDP-FORMING]"/>
    <property type="match status" value="1"/>
</dbReference>
<sequence>MPENSWPENNFYSEVDPLDDLLSEWVDLPDSPSVQPRSEGRRQKAALALALIWGSTILLHLVTGGIWLVYGVMVLMSLQTLRYWWARPRALPDAGTGEVTDLPFVSLMVAAKNEEAVIGRLVENLCQVDYPRQCYEVWVIDDNSSDRTPDILDGLQKTYPQLRVLRRLPGAGGGKSGALNQVLPLAKGDIIGVFDADARIEPHLLRQVIKRFQEPKIGAVQVRKTISNADLNIYTEGQNAEMALDAYYQQQRIAIAGMGELRGNGQFVRRQAMERCGGWNEETITDDLDLSLKLHLHHWDIDLLMDPGVKEEGVTTEIALWHQRNRWGEGGYQSYLDYWRPLLQNRLGLGKSLDVLFWFLIKYAIPTATVPDFVMAILRSRPPLLIPLTSLSVTISLIGMVKGLAQSQKESSQKLSPLRLFWTSLMGTLYMFHWLPVVSSVTVRMAVRAKRLKWVKTVHHGA</sequence>
<feature type="transmembrane region" description="Helical" evidence="7">
    <location>
        <begin position="45"/>
        <end position="62"/>
    </location>
</feature>
<dbReference type="EMBL" id="JAKKUT010000002">
    <property type="protein sequence ID" value="MDG2991245.1"/>
    <property type="molecule type" value="Genomic_DNA"/>
</dbReference>
<evidence type="ECO:0000256" key="7">
    <source>
        <dbReference type="SAM" id="Phobius"/>
    </source>
</evidence>
<evidence type="ECO:0000313" key="9">
    <source>
        <dbReference type="Proteomes" id="UP001154265"/>
    </source>
</evidence>
<keyword evidence="2" id="KW-0328">Glycosyltransferase</keyword>
<feature type="transmembrane region" description="Helical" evidence="7">
    <location>
        <begin position="417"/>
        <end position="435"/>
    </location>
</feature>
<dbReference type="SUPFAM" id="SSF53448">
    <property type="entry name" value="Nucleotide-diphospho-sugar transferases"/>
    <property type="match status" value="1"/>
</dbReference>
<proteinExistence type="predicted"/>
<keyword evidence="9" id="KW-1185">Reference proteome</keyword>
<protein>
    <submittedName>
        <fullName evidence="8">Glycosyltransferase family 2 protein</fullName>
    </submittedName>
</protein>
<keyword evidence="5 7" id="KW-1133">Transmembrane helix</keyword>
<dbReference type="Pfam" id="PF13641">
    <property type="entry name" value="Glyco_tranf_2_3"/>
    <property type="match status" value="1"/>
</dbReference>
<evidence type="ECO:0000256" key="4">
    <source>
        <dbReference type="ARBA" id="ARBA00022692"/>
    </source>
</evidence>
<comment type="caution">
    <text evidence="8">The sequence shown here is derived from an EMBL/GenBank/DDBJ whole genome shotgun (WGS) entry which is preliminary data.</text>
</comment>